<dbReference type="PROSITE" id="PS51257">
    <property type="entry name" value="PROKAR_LIPOPROTEIN"/>
    <property type="match status" value="1"/>
</dbReference>
<dbReference type="Proteomes" id="UP000016933">
    <property type="component" value="Unassembled WGS sequence"/>
</dbReference>
<sequence>MYLMRVALIATVTFGLAGCQNNVRLARLSANITDSAAPLLSRDCIPCGDDEQTCCDIAHRCIFNDQGEVACISQGMPILNATINNIVSASLSEIVRNTFQTAATTESTIEWLSSSTSSVVTTSMETTRTSGARAAVSVSSFEDITTTRPPTEPSTPLETITVDQSRENAPSSVDMHYWCSDQISTCPVLCGGEPMANECYDPQDLNTYNPMEFEVVCICADGSVPDRSQYVHTLEDNICEQERDDCINELLSSVTFSQQDQDACFEKTCGETEIRPPPFNTTTTSDTANIKPDTIITAQNTTITIPYISYDPTSYRASIVAAEATTTILKLQCNHNDPDIDCHDEAPTMTLTVAPSSWTLYGARAEAYASLKKCSWSGSSNTTCVETMLVAPTNDISFYSSAETSIVMLMGNASDPSVMPISGTAGAYKLAQATASRLGGDGTVIESGTSAGSGTSIIVDGSSPKRSAGVSVEVSVSTALVTLMLILVLAL</sequence>
<evidence type="ECO:0000256" key="1">
    <source>
        <dbReference type="SAM" id="SignalP"/>
    </source>
</evidence>
<protein>
    <recommendedName>
        <fullName evidence="2">DUF7707 domain-containing protein</fullName>
    </recommendedName>
</protein>
<reference evidence="3 4" key="2">
    <citation type="journal article" date="2012" name="PLoS Pathog.">
        <title>Diverse lifestyles and strategies of plant pathogenesis encoded in the genomes of eighteen Dothideomycetes fungi.</title>
        <authorList>
            <person name="Ohm R.A."/>
            <person name="Feau N."/>
            <person name="Henrissat B."/>
            <person name="Schoch C.L."/>
            <person name="Horwitz B.A."/>
            <person name="Barry K.W."/>
            <person name="Condon B.J."/>
            <person name="Copeland A.C."/>
            <person name="Dhillon B."/>
            <person name="Glaser F."/>
            <person name="Hesse C.N."/>
            <person name="Kosti I."/>
            <person name="LaButti K."/>
            <person name="Lindquist E.A."/>
            <person name="Lucas S."/>
            <person name="Salamov A.A."/>
            <person name="Bradshaw R.E."/>
            <person name="Ciuffetti L."/>
            <person name="Hamelin R.C."/>
            <person name="Kema G.H.J."/>
            <person name="Lawrence C."/>
            <person name="Scott J.A."/>
            <person name="Spatafora J.W."/>
            <person name="Turgeon B.G."/>
            <person name="de Wit P.J.G.M."/>
            <person name="Zhong S."/>
            <person name="Goodwin S.B."/>
            <person name="Grigoriev I.V."/>
        </authorList>
    </citation>
    <scope>NUCLEOTIDE SEQUENCE [LARGE SCALE GENOMIC DNA]</scope>
    <source>
        <strain evidence="4">NZE10 / CBS 128990</strain>
    </source>
</reference>
<dbReference type="HOGENOM" id="CLU_555507_0_0_1"/>
<dbReference type="OMA" id="EPMANEC"/>
<dbReference type="AlphaFoldDB" id="N1PND8"/>
<dbReference type="EMBL" id="KB446538">
    <property type="protein sequence ID" value="EME44941.1"/>
    <property type="molecule type" value="Genomic_DNA"/>
</dbReference>
<dbReference type="InterPro" id="IPR056124">
    <property type="entry name" value="DUF7707"/>
</dbReference>
<evidence type="ECO:0000313" key="3">
    <source>
        <dbReference type="EMBL" id="EME44941.1"/>
    </source>
</evidence>
<keyword evidence="1" id="KW-0732">Signal</keyword>
<evidence type="ECO:0000313" key="4">
    <source>
        <dbReference type="Proteomes" id="UP000016933"/>
    </source>
</evidence>
<evidence type="ECO:0000259" key="2">
    <source>
        <dbReference type="Pfam" id="PF24808"/>
    </source>
</evidence>
<dbReference type="OrthoDB" id="2121879at2759"/>
<gene>
    <name evidence="3" type="ORF">DOTSEDRAFT_23044</name>
</gene>
<feature type="domain" description="DUF7707" evidence="2">
    <location>
        <begin position="175"/>
        <end position="272"/>
    </location>
</feature>
<accession>N1PND8</accession>
<name>N1PND8_DOTSN</name>
<organism evidence="3 4">
    <name type="scientific">Dothistroma septosporum (strain NZE10 / CBS 128990)</name>
    <name type="common">Red band needle blight fungus</name>
    <name type="synonym">Mycosphaerella pini</name>
    <dbReference type="NCBI Taxonomy" id="675120"/>
    <lineage>
        <taxon>Eukaryota</taxon>
        <taxon>Fungi</taxon>
        <taxon>Dikarya</taxon>
        <taxon>Ascomycota</taxon>
        <taxon>Pezizomycotina</taxon>
        <taxon>Dothideomycetes</taxon>
        <taxon>Dothideomycetidae</taxon>
        <taxon>Mycosphaerellales</taxon>
        <taxon>Mycosphaerellaceae</taxon>
        <taxon>Dothistroma</taxon>
    </lineage>
</organism>
<dbReference type="Pfam" id="PF24808">
    <property type="entry name" value="DUF7707"/>
    <property type="match status" value="1"/>
</dbReference>
<feature type="chain" id="PRO_5004109222" description="DUF7707 domain-containing protein" evidence="1">
    <location>
        <begin position="20"/>
        <end position="491"/>
    </location>
</feature>
<proteinExistence type="predicted"/>
<feature type="signal peptide" evidence="1">
    <location>
        <begin position="1"/>
        <end position="19"/>
    </location>
</feature>
<reference evidence="4" key="1">
    <citation type="journal article" date="2012" name="PLoS Genet.">
        <title>The genomes of the fungal plant pathogens Cladosporium fulvum and Dothistroma septosporum reveal adaptation to different hosts and lifestyles but also signatures of common ancestry.</title>
        <authorList>
            <person name="de Wit P.J.G.M."/>
            <person name="van der Burgt A."/>
            <person name="Oekmen B."/>
            <person name="Stergiopoulos I."/>
            <person name="Abd-Elsalam K.A."/>
            <person name="Aerts A.L."/>
            <person name="Bahkali A.H."/>
            <person name="Beenen H.G."/>
            <person name="Chettri P."/>
            <person name="Cox M.P."/>
            <person name="Datema E."/>
            <person name="de Vries R.P."/>
            <person name="Dhillon B."/>
            <person name="Ganley A.R."/>
            <person name="Griffiths S.A."/>
            <person name="Guo Y."/>
            <person name="Hamelin R.C."/>
            <person name="Henrissat B."/>
            <person name="Kabir M.S."/>
            <person name="Jashni M.K."/>
            <person name="Kema G."/>
            <person name="Klaubauf S."/>
            <person name="Lapidus A."/>
            <person name="Levasseur A."/>
            <person name="Lindquist E."/>
            <person name="Mehrabi R."/>
            <person name="Ohm R.A."/>
            <person name="Owen T.J."/>
            <person name="Salamov A."/>
            <person name="Schwelm A."/>
            <person name="Schijlen E."/>
            <person name="Sun H."/>
            <person name="van den Burg H.A."/>
            <person name="van Ham R.C.H.J."/>
            <person name="Zhang S."/>
            <person name="Goodwin S.B."/>
            <person name="Grigoriev I.V."/>
            <person name="Collemare J."/>
            <person name="Bradshaw R.E."/>
        </authorList>
    </citation>
    <scope>NUCLEOTIDE SEQUENCE [LARGE SCALE GENOMIC DNA]</scope>
    <source>
        <strain evidence="4">NZE10 / CBS 128990</strain>
    </source>
</reference>
<keyword evidence="4" id="KW-1185">Reference proteome</keyword>